<name>A0A9X7W1N5_9BACL</name>
<proteinExistence type="predicted"/>
<evidence type="ECO:0000313" key="2">
    <source>
        <dbReference type="EMBL" id="QSO48847.1"/>
    </source>
</evidence>
<dbReference type="InterPro" id="IPR036873">
    <property type="entry name" value="Rhodanese-like_dom_sf"/>
</dbReference>
<evidence type="ECO:0000259" key="1">
    <source>
        <dbReference type="PROSITE" id="PS50206"/>
    </source>
</evidence>
<protein>
    <submittedName>
        <fullName evidence="2">Rhodanese-like domain-containing protein</fullName>
    </submittedName>
</protein>
<keyword evidence="3" id="KW-1185">Reference proteome</keyword>
<dbReference type="KEGG" id="afx:JZ786_07825"/>
<dbReference type="InterPro" id="IPR050229">
    <property type="entry name" value="GlpE_sulfurtransferase"/>
</dbReference>
<feature type="domain" description="Rhodanese" evidence="1">
    <location>
        <begin position="27"/>
        <end position="115"/>
    </location>
</feature>
<dbReference type="Gene3D" id="3.40.250.10">
    <property type="entry name" value="Rhodanese-like domain"/>
    <property type="match status" value="1"/>
</dbReference>
<reference evidence="2 3" key="1">
    <citation type="submission" date="2021-02" db="EMBL/GenBank/DDBJ databases">
        <title>Alicyclobacillus curvatus sp. nov. and Alicyclobacillus mengziensis sp. nov., two acidophilic bacteria isolated from acid mine drainage.</title>
        <authorList>
            <person name="Huang Y."/>
        </authorList>
    </citation>
    <scope>NUCLEOTIDE SEQUENCE [LARGE SCALE GENOMIC DNA]</scope>
    <source>
        <strain evidence="2 3">S30H14</strain>
    </source>
</reference>
<dbReference type="SUPFAM" id="SSF52821">
    <property type="entry name" value="Rhodanese/Cell cycle control phosphatase"/>
    <property type="match status" value="1"/>
</dbReference>
<dbReference type="PROSITE" id="PS50206">
    <property type="entry name" value="RHODANESE_3"/>
    <property type="match status" value="1"/>
</dbReference>
<dbReference type="Proteomes" id="UP000663505">
    <property type="component" value="Chromosome"/>
</dbReference>
<organism evidence="2 3">
    <name type="scientific">Alicyclobacillus mengziensis</name>
    <dbReference type="NCBI Taxonomy" id="2931921"/>
    <lineage>
        <taxon>Bacteria</taxon>
        <taxon>Bacillati</taxon>
        <taxon>Bacillota</taxon>
        <taxon>Bacilli</taxon>
        <taxon>Bacillales</taxon>
        <taxon>Alicyclobacillaceae</taxon>
        <taxon>Alicyclobacillus</taxon>
    </lineage>
</organism>
<dbReference type="RefSeq" id="WP_206658159.1">
    <property type="nucleotide sequence ID" value="NZ_CP071182.1"/>
</dbReference>
<dbReference type="CDD" id="cd00158">
    <property type="entry name" value="RHOD"/>
    <property type="match status" value="1"/>
</dbReference>
<dbReference type="SMART" id="SM00450">
    <property type="entry name" value="RHOD"/>
    <property type="match status" value="1"/>
</dbReference>
<evidence type="ECO:0000313" key="3">
    <source>
        <dbReference type="Proteomes" id="UP000663505"/>
    </source>
</evidence>
<dbReference type="InterPro" id="IPR001763">
    <property type="entry name" value="Rhodanese-like_dom"/>
</dbReference>
<dbReference type="Pfam" id="PF00581">
    <property type="entry name" value="Rhodanese"/>
    <property type="match status" value="1"/>
</dbReference>
<gene>
    <name evidence="2" type="ORF">JZ786_07825</name>
</gene>
<dbReference type="PANTHER" id="PTHR43031">
    <property type="entry name" value="FAD-DEPENDENT OXIDOREDUCTASE"/>
    <property type="match status" value="1"/>
</dbReference>
<dbReference type="EMBL" id="CP071182">
    <property type="protein sequence ID" value="QSO48847.1"/>
    <property type="molecule type" value="Genomic_DNA"/>
</dbReference>
<accession>A0A9X7W1N5</accession>
<dbReference type="AlphaFoldDB" id="A0A9X7W1N5"/>
<sequence length="115" mass="13060">MNIFNLFRHPSGLRDLSPQDILKHMQQNPEVVILDVRTPMEYRSGHIANAKSYPLGQESLIAKDYPRDTPLLLICKSGHRSQAAANTLMKLGFHQLSHLQGGMDRWKREGLPTKS</sequence>
<dbReference type="PANTHER" id="PTHR43031:SF1">
    <property type="entry name" value="PYRIDINE NUCLEOTIDE-DISULPHIDE OXIDOREDUCTASE"/>
    <property type="match status" value="1"/>
</dbReference>